<dbReference type="InterPro" id="IPR027417">
    <property type="entry name" value="P-loop_NTPase"/>
</dbReference>
<dbReference type="InterPro" id="IPR011545">
    <property type="entry name" value="DEAD/DEAH_box_helicase_dom"/>
</dbReference>
<evidence type="ECO:0000313" key="8">
    <source>
        <dbReference type="EMBL" id="EOB14001.1"/>
    </source>
</evidence>
<comment type="similarity">
    <text evidence="1">Belongs to the DEAD box helicase family. DEAH subfamily.</text>
</comment>
<keyword evidence="9" id="KW-1185">Reference proteome</keyword>
<feature type="domain" description="Helicase ATP-binding" evidence="7">
    <location>
        <begin position="196"/>
        <end position="314"/>
    </location>
</feature>
<dbReference type="AlphaFoldDB" id="R0KT75"/>
<keyword evidence="3" id="KW-0378">Hydrolase</keyword>
<dbReference type="Proteomes" id="UP000016927">
    <property type="component" value="Unassembled WGS sequence"/>
</dbReference>
<dbReference type="Pfam" id="PF00270">
    <property type="entry name" value="DEAD"/>
    <property type="match status" value="1"/>
</dbReference>
<evidence type="ECO:0000256" key="2">
    <source>
        <dbReference type="ARBA" id="ARBA00022741"/>
    </source>
</evidence>
<dbReference type="EMBL" id="KB908951">
    <property type="protein sequence ID" value="EOB14001.1"/>
    <property type="molecule type" value="Genomic_DNA"/>
</dbReference>
<reference evidence="8 9" key="1">
    <citation type="journal article" date="2013" name="BMC Genomics">
        <title>Comparative genomics of parasitic silkworm microsporidia reveal an association between genome expansion and host adaptation.</title>
        <authorList>
            <person name="Pan G."/>
            <person name="Xu J."/>
            <person name="Li T."/>
            <person name="Xia Q."/>
            <person name="Liu S.L."/>
            <person name="Zhang G."/>
            <person name="Li S."/>
            <person name="Li C."/>
            <person name="Liu H."/>
            <person name="Yang L."/>
            <person name="Liu T."/>
            <person name="Zhang X."/>
            <person name="Wu Z."/>
            <person name="Fan W."/>
            <person name="Dang X."/>
            <person name="Xiang H."/>
            <person name="Tao M."/>
            <person name="Li Y."/>
            <person name="Hu J."/>
            <person name="Li Z."/>
            <person name="Lin L."/>
            <person name="Luo J."/>
            <person name="Geng L."/>
            <person name="Wang L."/>
            <person name="Long M."/>
            <person name="Wan Y."/>
            <person name="He N."/>
            <person name="Zhang Z."/>
            <person name="Lu C."/>
            <person name="Keeling P.J."/>
            <person name="Wang J."/>
            <person name="Xiang Z."/>
            <person name="Zhou Z."/>
        </authorList>
    </citation>
    <scope>NUCLEOTIDE SEQUENCE [LARGE SCALE GENOMIC DNA]</scope>
    <source>
        <strain evidence="9">CQ1 / CVCC 102059</strain>
    </source>
</reference>
<dbReference type="GO" id="GO:0000462">
    <property type="term" value="P:maturation of SSU-rRNA from tricistronic rRNA transcript (SSU-rRNA, 5.8S rRNA, LSU-rRNA)"/>
    <property type="evidence" value="ECO:0007669"/>
    <property type="project" value="TreeGrafter"/>
</dbReference>
<proteinExistence type="inferred from homology"/>
<dbReference type="GO" id="GO:0003723">
    <property type="term" value="F:RNA binding"/>
    <property type="evidence" value="ECO:0007669"/>
    <property type="project" value="TreeGrafter"/>
</dbReference>
<dbReference type="OrthoDB" id="2189598at2759"/>
<feature type="region of interest" description="Disordered" evidence="6">
    <location>
        <begin position="71"/>
        <end position="108"/>
    </location>
</feature>
<dbReference type="STRING" id="578461.R0KT75"/>
<dbReference type="PANTHER" id="PTHR18934:SF99">
    <property type="entry name" value="ATP-DEPENDENT RNA HELICASE DHX37-RELATED"/>
    <property type="match status" value="1"/>
</dbReference>
<evidence type="ECO:0000256" key="1">
    <source>
        <dbReference type="ARBA" id="ARBA00008792"/>
    </source>
</evidence>
<evidence type="ECO:0000259" key="7">
    <source>
        <dbReference type="PROSITE" id="PS51192"/>
    </source>
</evidence>
<dbReference type="GO" id="GO:0005730">
    <property type="term" value="C:nucleolus"/>
    <property type="evidence" value="ECO:0007669"/>
    <property type="project" value="TreeGrafter"/>
</dbReference>
<evidence type="ECO:0000313" key="9">
    <source>
        <dbReference type="Proteomes" id="UP000016927"/>
    </source>
</evidence>
<dbReference type="InterPro" id="IPR014001">
    <property type="entry name" value="Helicase_ATP-bd"/>
</dbReference>
<evidence type="ECO:0000256" key="6">
    <source>
        <dbReference type="SAM" id="MobiDB-lite"/>
    </source>
</evidence>
<dbReference type="GO" id="GO:0004386">
    <property type="term" value="F:helicase activity"/>
    <property type="evidence" value="ECO:0007669"/>
    <property type="project" value="UniProtKB-KW"/>
</dbReference>
<keyword evidence="2" id="KW-0547">Nucleotide-binding</keyword>
<keyword evidence="4 8" id="KW-0347">Helicase</keyword>
<keyword evidence="5" id="KW-0067">ATP-binding</keyword>
<sequence length="314" mass="36696">MSKKKEKLLQKYIEKKKKQLKRDELMAQIAQIDKENMNRAKKDNFNEKRVKKREVYEKSLDDLIYLESKKNESCSGDKSGDRNESDYNDGECKDHNSEDKSSHEECEDYKVEEYDNHNSEEDDDKSCNEDTDFNNTLILSNNEVILEDPEHSNTKDYLIVTKNQSSTYNLITVDRPILIQNQRQQLPIFFEQEEITSLIRNNPIVLIKGPTGCGKTTQIPQFIYESNLNQGGLIAITQPRRISTISVSSRINEELNQDLCGYQIRYDNNFKKYHKMVAMTDGILIKEIQEDFLLLKYSVIILDEVHERSCNLDI</sequence>
<accession>R0KT75</accession>
<evidence type="ECO:0000256" key="3">
    <source>
        <dbReference type="ARBA" id="ARBA00022801"/>
    </source>
</evidence>
<evidence type="ECO:0000256" key="5">
    <source>
        <dbReference type="ARBA" id="ARBA00022840"/>
    </source>
</evidence>
<gene>
    <name evidence="8" type="primary">DHX37</name>
    <name evidence="8" type="ORF">NBO_43g0006</name>
</gene>
<dbReference type="GO" id="GO:0016787">
    <property type="term" value="F:hydrolase activity"/>
    <property type="evidence" value="ECO:0007669"/>
    <property type="project" value="UniProtKB-KW"/>
</dbReference>
<feature type="compositionally biased region" description="Basic and acidic residues" evidence="6">
    <location>
        <begin position="78"/>
        <end position="108"/>
    </location>
</feature>
<dbReference type="GO" id="GO:0005524">
    <property type="term" value="F:ATP binding"/>
    <property type="evidence" value="ECO:0007669"/>
    <property type="project" value="UniProtKB-KW"/>
</dbReference>
<dbReference type="SUPFAM" id="SSF52540">
    <property type="entry name" value="P-loop containing nucleoside triphosphate hydrolases"/>
    <property type="match status" value="1"/>
</dbReference>
<name>R0KT75_NOSB1</name>
<dbReference type="PROSITE" id="PS00690">
    <property type="entry name" value="DEAH_ATP_HELICASE"/>
    <property type="match status" value="1"/>
</dbReference>
<dbReference type="VEuPathDB" id="MicrosporidiaDB:NBO_43g0006"/>
<dbReference type="PROSITE" id="PS51192">
    <property type="entry name" value="HELICASE_ATP_BIND_1"/>
    <property type="match status" value="1"/>
</dbReference>
<dbReference type="Gene3D" id="3.40.50.300">
    <property type="entry name" value="P-loop containing nucleotide triphosphate hydrolases"/>
    <property type="match status" value="1"/>
</dbReference>
<dbReference type="InterPro" id="IPR002464">
    <property type="entry name" value="DNA/RNA_helicase_DEAH_CS"/>
</dbReference>
<dbReference type="PANTHER" id="PTHR18934">
    <property type="entry name" value="ATP-DEPENDENT RNA HELICASE"/>
    <property type="match status" value="1"/>
</dbReference>
<dbReference type="HOGENOM" id="CLU_885946_0_0_1"/>
<protein>
    <submittedName>
        <fullName evidence="8">ATP-dependent RNA helicase DHX37</fullName>
    </submittedName>
</protein>
<organism evidence="8 9">
    <name type="scientific">Nosema bombycis (strain CQ1 / CVCC 102059)</name>
    <name type="common">Microsporidian parasite</name>
    <name type="synonym">Pebrine of silkworm</name>
    <dbReference type="NCBI Taxonomy" id="578461"/>
    <lineage>
        <taxon>Eukaryota</taxon>
        <taxon>Fungi</taxon>
        <taxon>Fungi incertae sedis</taxon>
        <taxon>Microsporidia</taxon>
        <taxon>Nosematidae</taxon>
        <taxon>Nosema</taxon>
    </lineage>
</organism>
<evidence type="ECO:0000256" key="4">
    <source>
        <dbReference type="ARBA" id="ARBA00022806"/>
    </source>
</evidence>